<keyword evidence="2" id="KW-0488">Methylation</keyword>
<dbReference type="PROSITE" id="PS50885">
    <property type="entry name" value="HAMP"/>
    <property type="match status" value="1"/>
</dbReference>
<dbReference type="AlphaFoldDB" id="A0A1E8PTB2"/>
<evidence type="ECO:0000256" key="2">
    <source>
        <dbReference type="ARBA" id="ARBA00022481"/>
    </source>
</evidence>
<dbReference type="CDD" id="cd11386">
    <property type="entry name" value="MCP_signal"/>
    <property type="match status" value="1"/>
</dbReference>
<evidence type="ECO:0000256" key="1">
    <source>
        <dbReference type="ARBA" id="ARBA00004370"/>
    </source>
</evidence>
<dbReference type="PROSITE" id="PS50111">
    <property type="entry name" value="CHEMOTAXIS_TRANSDUC_2"/>
    <property type="match status" value="1"/>
</dbReference>
<dbReference type="InterPro" id="IPR004089">
    <property type="entry name" value="MCPsignal_dom"/>
</dbReference>
<dbReference type="Gene3D" id="1.10.287.950">
    <property type="entry name" value="Methyl-accepting chemotaxis protein"/>
    <property type="match status" value="1"/>
</dbReference>
<dbReference type="Pfam" id="PF00015">
    <property type="entry name" value="MCPsignal"/>
    <property type="match status" value="1"/>
</dbReference>
<protein>
    <submittedName>
        <fullName evidence="10">Methyl-accepting chemotaxis protein</fullName>
    </submittedName>
</protein>
<keyword evidence="7" id="KW-1133">Transmembrane helix</keyword>
<keyword evidence="7" id="KW-0472">Membrane</keyword>
<dbReference type="Pfam" id="PF12729">
    <property type="entry name" value="4HB_MCP_1"/>
    <property type="match status" value="1"/>
</dbReference>
<name>A0A1E8PTB2_9BURK</name>
<dbReference type="PRINTS" id="PR00260">
    <property type="entry name" value="CHEMTRNSDUCR"/>
</dbReference>
<gene>
    <name evidence="10" type="ORF">BA896_011005</name>
</gene>
<evidence type="ECO:0000256" key="7">
    <source>
        <dbReference type="SAM" id="Phobius"/>
    </source>
</evidence>
<dbReference type="GO" id="GO:0005886">
    <property type="term" value="C:plasma membrane"/>
    <property type="evidence" value="ECO:0007669"/>
    <property type="project" value="TreeGrafter"/>
</dbReference>
<evidence type="ECO:0000256" key="3">
    <source>
        <dbReference type="ARBA" id="ARBA00029447"/>
    </source>
</evidence>
<keyword evidence="4" id="KW-0807">Transducer</keyword>
<evidence type="ECO:0000256" key="6">
    <source>
        <dbReference type="SAM" id="MobiDB-lite"/>
    </source>
</evidence>
<evidence type="ECO:0000256" key="5">
    <source>
        <dbReference type="SAM" id="Coils"/>
    </source>
</evidence>
<dbReference type="SMART" id="SM00283">
    <property type="entry name" value="MA"/>
    <property type="match status" value="1"/>
</dbReference>
<evidence type="ECO:0000259" key="9">
    <source>
        <dbReference type="PROSITE" id="PS50885"/>
    </source>
</evidence>
<dbReference type="PANTHER" id="PTHR43531:SF14">
    <property type="entry name" value="METHYL-ACCEPTING CHEMOTAXIS PROTEIN I-RELATED"/>
    <property type="match status" value="1"/>
</dbReference>
<comment type="subcellular location">
    <subcellularLocation>
        <location evidence="1">Membrane</location>
    </subcellularLocation>
</comment>
<evidence type="ECO:0000259" key="8">
    <source>
        <dbReference type="PROSITE" id="PS50111"/>
    </source>
</evidence>
<evidence type="ECO:0000313" key="11">
    <source>
        <dbReference type="Proteomes" id="UP000092634"/>
    </source>
</evidence>
<feature type="coiled-coil region" evidence="5">
    <location>
        <begin position="469"/>
        <end position="507"/>
    </location>
</feature>
<feature type="transmembrane region" description="Helical" evidence="7">
    <location>
        <begin position="188"/>
        <end position="210"/>
    </location>
</feature>
<dbReference type="InterPro" id="IPR024478">
    <property type="entry name" value="HlyB_4HB_MCP"/>
</dbReference>
<proteinExistence type="inferred from homology"/>
<evidence type="ECO:0000256" key="4">
    <source>
        <dbReference type="PROSITE-ProRule" id="PRU00284"/>
    </source>
</evidence>
<dbReference type="InterPro" id="IPR003660">
    <property type="entry name" value="HAMP_dom"/>
</dbReference>
<dbReference type="InterPro" id="IPR051310">
    <property type="entry name" value="MCP_chemotaxis"/>
</dbReference>
<feature type="domain" description="HAMP" evidence="9">
    <location>
        <begin position="221"/>
        <end position="264"/>
    </location>
</feature>
<keyword evidence="5" id="KW-0175">Coiled coil</keyword>
<dbReference type="FunFam" id="1.10.287.950:FF:000001">
    <property type="entry name" value="Methyl-accepting chemotaxis sensory transducer"/>
    <property type="match status" value="1"/>
</dbReference>
<dbReference type="PANTHER" id="PTHR43531">
    <property type="entry name" value="PROTEIN ICFG"/>
    <property type="match status" value="1"/>
</dbReference>
<feature type="region of interest" description="Disordered" evidence="6">
    <location>
        <begin position="533"/>
        <end position="572"/>
    </location>
</feature>
<organism evidence="10 11">
    <name type="scientific">Janthinobacterium lividum</name>
    <dbReference type="NCBI Taxonomy" id="29581"/>
    <lineage>
        <taxon>Bacteria</taxon>
        <taxon>Pseudomonadati</taxon>
        <taxon>Pseudomonadota</taxon>
        <taxon>Betaproteobacteria</taxon>
        <taxon>Burkholderiales</taxon>
        <taxon>Oxalobacteraceae</taxon>
        <taxon>Janthinobacterium</taxon>
    </lineage>
</organism>
<dbReference type="GO" id="GO:0006935">
    <property type="term" value="P:chemotaxis"/>
    <property type="evidence" value="ECO:0007669"/>
    <property type="project" value="InterPro"/>
</dbReference>
<dbReference type="SUPFAM" id="SSF58104">
    <property type="entry name" value="Methyl-accepting chemotaxis protein (MCP) signaling domain"/>
    <property type="match status" value="1"/>
</dbReference>
<dbReference type="InterPro" id="IPR004090">
    <property type="entry name" value="Chemotax_Me-accpt_rcpt"/>
</dbReference>
<sequence length="572" mass="60379">MLNTLRIGPKLLLAPALVLLLLILSSTGAWYGMVRQNASLENMVRVRITHLKAACDVAGDAKHVHGNMYQLLSWTNGSFAKARIDALEQQIKARHAAIGSQLAALRATATGAERSLVDAAITALAGYRKAVLETMEMAQMDQSIATNSMLKAETQFGQFNTQLAQLSALETKLSSEAHATASAEFRRLGWSLLLAVLLSIVLSIVVTMLVRRAMLLEICGITEAVQDLAAGKLMAGAPKHGKDEIAATSRVLDQTIAHLNQTLRTIMGAVQSIDTASREIATGNQDLSARTEMQASSLEETSSAMEALTQAVNDNADNAQLACDLAGQASTLATQGGASMQQAVATMATIRANSRQIVDIIGVIDGISLQTNILALNAAVEAARAGEQGRGFAVVASEVRTLAQRSAQAAREIKTLIATSVTTIDGGSVAVQQAGASMGAIVASVQQVNEIIERVKQASAEQASGITEVNQAVTQMDDVTQQNAALVEQAAAAAASLQDQAVKLSAAVAVFTLDEQPATPLGDSDDALFQHPASRIKEEGKDRRAQHSALRSLPDLRASKDTPPRRRGQMRN</sequence>
<dbReference type="GO" id="GO:0007165">
    <property type="term" value="P:signal transduction"/>
    <property type="evidence" value="ECO:0007669"/>
    <property type="project" value="UniProtKB-KW"/>
</dbReference>
<dbReference type="Proteomes" id="UP000092634">
    <property type="component" value="Unassembled WGS sequence"/>
</dbReference>
<keyword evidence="7" id="KW-0812">Transmembrane</keyword>
<reference evidence="10 11" key="1">
    <citation type="submission" date="2016-10" db="EMBL/GenBank/DDBJ databases">
        <title>Updated version of Genome Assembly of Janthinobacterium lividum ERGS5:01.</title>
        <authorList>
            <person name="Kumar R."/>
            <person name="Acharya V."/>
            <person name="Singh D."/>
        </authorList>
    </citation>
    <scope>NUCLEOTIDE SEQUENCE [LARGE SCALE GENOMIC DNA]</scope>
    <source>
        <strain evidence="10 11">ERGS5:01</strain>
    </source>
</reference>
<evidence type="ECO:0000313" key="10">
    <source>
        <dbReference type="EMBL" id="OFJ49327.1"/>
    </source>
</evidence>
<dbReference type="EMBL" id="MAQB02000001">
    <property type="protein sequence ID" value="OFJ49327.1"/>
    <property type="molecule type" value="Genomic_DNA"/>
</dbReference>
<comment type="similarity">
    <text evidence="3">Belongs to the methyl-accepting chemotaxis (MCP) protein family.</text>
</comment>
<comment type="caution">
    <text evidence="10">The sequence shown here is derived from an EMBL/GenBank/DDBJ whole genome shotgun (WGS) entry which is preliminary data.</text>
</comment>
<dbReference type="GO" id="GO:0004888">
    <property type="term" value="F:transmembrane signaling receptor activity"/>
    <property type="evidence" value="ECO:0007669"/>
    <property type="project" value="InterPro"/>
</dbReference>
<accession>A0A1E8PTB2</accession>
<feature type="domain" description="Methyl-accepting transducer" evidence="8">
    <location>
        <begin position="269"/>
        <end position="498"/>
    </location>
</feature>
<feature type="compositionally biased region" description="Basic and acidic residues" evidence="6">
    <location>
        <begin position="535"/>
        <end position="545"/>
    </location>
</feature>